<proteinExistence type="predicted"/>
<name>A0A397SJ39_9GLOM</name>
<gene>
    <name evidence="2" type="ORF">C1645_781435</name>
</gene>
<evidence type="ECO:0000313" key="2">
    <source>
        <dbReference type="EMBL" id="RIA85632.1"/>
    </source>
</evidence>
<dbReference type="Pfam" id="PF15502">
    <property type="entry name" value="MPLKIP"/>
    <property type="match status" value="1"/>
</dbReference>
<evidence type="ECO:0000256" key="1">
    <source>
        <dbReference type="SAM" id="MobiDB-lite"/>
    </source>
</evidence>
<dbReference type="AlphaFoldDB" id="A0A397SJ39"/>
<keyword evidence="3" id="KW-1185">Reference proteome</keyword>
<evidence type="ECO:0000313" key="3">
    <source>
        <dbReference type="Proteomes" id="UP000265703"/>
    </source>
</evidence>
<protein>
    <submittedName>
        <fullName evidence="2">Uncharacterized protein</fullName>
    </submittedName>
</protein>
<comment type="caution">
    <text evidence="2">The sequence shown here is derived from an EMBL/GenBank/DDBJ whole genome shotgun (WGS) entry which is preliminary data.</text>
</comment>
<dbReference type="OrthoDB" id="2393627at2759"/>
<organism evidence="2 3">
    <name type="scientific">Glomus cerebriforme</name>
    <dbReference type="NCBI Taxonomy" id="658196"/>
    <lineage>
        <taxon>Eukaryota</taxon>
        <taxon>Fungi</taxon>
        <taxon>Fungi incertae sedis</taxon>
        <taxon>Mucoromycota</taxon>
        <taxon>Glomeromycotina</taxon>
        <taxon>Glomeromycetes</taxon>
        <taxon>Glomerales</taxon>
        <taxon>Glomeraceae</taxon>
        <taxon>Glomus</taxon>
    </lineage>
</organism>
<dbReference type="EMBL" id="QKYT01000413">
    <property type="protein sequence ID" value="RIA85632.1"/>
    <property type="molecule type" value="Genomic_DNA"/>
</dbReference>
<dbReference type="InterPro" id="IPR028265">
    <property type="entry name" value="TTDN1/SICKLE"/>
</dbReference>
<dbReference type="Proteomes" id="UP000265703">
    <property type="component" value="Unassembled WGS sequence"/>
</dbReference>
<sequence>MSKAQNLLPPPSLLDKDLTPNDSVTSLPPLPDDFLSFQPQPSYTRNSNDDITDTSLDNIQQQEYRGRGTYYNKGRGYYNNNKNNNYNNNSYNQKRGYYSGKGNNFGGGGGGGKYYNYGTSASGKGGQQQRYEWNNNYFSPKKRRFNENRQNNSDISSYCKKSFLEDPWADLIKSSQI</sequence>
<reference evidence="2 3" key="1">
    <citation type="submission" date="2018-06" db="EMBL/GenBank/DDBJ databases">
        <title>Comparative genomics reveals the genomic features of Rhizophagus irregularis, R. cerebriforme, R. diaphanum and Gigaspora rosea, and their symbiotic lifestyle signature.</title>
        <authorList>
            <person name="Morin E."/>
            <person name="San Clemente H."/>
            <person name="Chen E.C.H."/>
            <person name="De La Providencia I."/>
            <person name="Hainaut M."/>
            <person name="Kuo A."/>
            <person name="Kohler A."/>
            <person name="Murat C."/>
            <person name="Tang N."/>
            <person name="Roy S."/>
            <person name="Loubradou J."/>
            <person name="Henrissat B."/>
            <person name="Grigoriev I.V."/>
            <person name="Corradi N."/>
            <person name="Roux C."/>
            <person name="Martin F.M."/>
        </authorList>
    </citation>
    <scope>NUCLEOTIDE SEQUENCE [LARGE SCALE GENOMIC DNA]</scope>
    <source>
        <strain evidence="2 3">DAOM 227022</strain>
    </source>
</reference>
<feature type="compositionally biased region" description="Polar residues" evidence="1">
    <location>
        <begin position="37"/>
        <end position="46"/>
    </location>
</feature>
<accession>A0A397SJ39</accession>
<feature type="region of interest" description="Disordered" evidence="1">
    <location>
        <begin position="1"/>
        <end position="56"/>
    </location>
</feature>